<evidence type="ECO:0000313" key="4">
    <source>
        <dbReference type="Proteomes" id="UP000295547"/>
    </source>
</evidence>
<feature type="transmembrane region" description="Helical" evidence="2">
    <location>
        <begin position="25"/>
        <end position="51"/>
    </location>
</feature>
<feature type="transmembrane region" description="Helical" evidence="2">
    <location>
        <begin position="71"/>
        <end position="89"/>
    </location>
</feature>
<dbReference type="RefSeq" id="WP_245520114.1">
    <property type="nucleotide sequence ID" value="NZ_SMBJ01000011.1"/>
</dbReference>
<name>A0A4R3QHV5_9HYPH</name>
<comment type="caution">
    <text evidence="3">The sequence shown here is derived from an EMBL/GenBank/DDBJ whole genome shotgun (WGS) entry which is preliminary data.</text>
</comment>
<sequence length="169" mass="17578">MLGPSSWVRLLLGITNPRQYGSRELISFIALFGVVNALGALAGPALLGSYMDGRLAAGDAPLTAQSDAHRLAAALAALTTAYLAVILALRIRRKMAELRIQRSANTVDQPAAAGGPHGASSDDGWQPPRPGRGVTTALAAMAIGGALLVLAAWRLPDPRTTQISRSNFS</sequence>
<gene>
    <name evidence="3" type="ORF">EV130_111237</name>
</gene>
<protein>
    <submittedName>
        <fullName evidence="3">Uncharacterized protein</fullName>
    </submittedName>
</protein>
<accession>A0A4R3QHV5</accession>
<evidence type="ECO:0000256" key="2">
    <source>
        <dbReference type="SAM" id="Phobius"/>
    </source>
</evidence>
<feature type="region of interest" description="Disordered" evidence="1">
    <location>
        <begin position="107"/>
        <end position="131"/>
    </location>
</feature>
<reference evidence="3 4" key="1">
    <citation type="submission" date="2019-03" db="EMBL/GenBank/DDBJ databases">
        <title>Genomic Encyclopedia of Type Strains, Phase IV (KMG-V): Genome sequencing to study the core and pangenomes of soil and plant-associated prokaryotes.</title>
        <authorList>
            <person name="Whitman W."/>
        </authorList>
    </citation>
    <scope>NUCLEOTIDE SEQUENCE [LARGE SCALE GENOMIC DNA]</scope>
    <source>
        <strain evidence="3 4">Gr42</strain>
    </source>
</reference>
<evidence type="ECO:0000256" key="1">
    <source>
        <dbReference type="SAM" id="MobiDB-lite"/>
    </source>
</evidence>
<dbReference type="EMBL" id="SMBJ01000011">
    <property type="protein sequence ID" value="TCU21380.1"/>
    <property type="molecule type" value="Genomic_DNA"/>
</dbReference>
<feature type="compositionally biased region" description="Low complexity" evidence="1">
    <location>
        <begin position="110"/>
        <end position="124"/>
    </location>
</feature>
<dbReference type="AlphaFoldDB" id="A0A4R3QHV5"/>
<keyword evidence="2" id="KW-0812">Transmembrane</keyword>
<organism evidence="3 4">
    <name type="scientific">Rhizobium azibense</name>
    <dbReference type="NCBI Taxonomy" id="1136135"/>
    <lineage>
        <taxon>Bacteria</taxon>
        <taxon>Pseudomonadati</taxon>
        <taxon>Pseudomonadota</taxon>
        <taxon>Alphaproteobacteria</taxon>
        <taxon>Hyphomicrobiales</taxon>
        <taxon>Rhizobiaceae</taxon>
        <taxon>Rhizobium/Agrobacterium group</taxon>
        <taxon>Rhizobium</taxon>
    </lineage>
</organism>
<proteinExistence type="predicted"/>
<keyword evidence="2" id="KW-0472">Membrane</keyword>
<dbReference type="Proteomes" id="UP000295547">
    <property type="component" value="Unassembled WGS sequence"/>
</dbReference>
<feature type="transmembrane region" description="Helical" evidence="2">
    <location>
        <begin position="134"/>
        <end position="153"/>
    </location>
</feature>
<keyword evidence="4" id="KW-1185">Reference proteome</keyword>
<keyword evidence="2" id="KW-1133">Transmembrane helix</keyword>
<evidence type="ECO:0000313" key="3">
    <source>
        <dbReference type="EMBL" id="TCU21380.1"/>
    </source>
</evidence>